<evidence type="ECO:0000313" key="2">
    <source>
        <dbReference type="WBParaSite" id="MhA1_Contig1573.frz3.gene5"/>
    </source>
</evidence>
<dbReference type="AlphaFoldDB" id="A0A1I8B904"/>
<dbReference type="WBParaSite" id="MhA1_Contig1573.frz3.gene5">
    <property type="protein sequence ID" value="MhA1_Contig1573.frz3.gene5"/>
    <property type="gene ID" value="MhA1_Contig1573.frz3.gene5"/>
</dbReference>
<reference evidence="2" key="1">
    <citation type="submission" date="2016-11" db="UniProtKB">
        <authorList>
            <consortium name="WormBaseParasite"/>
        </authorList>
    </citation>
    <scope>IDENTIFICATION</scope>
</reference>
<dbReference type="Proteomes" id="UP000095281">
    <property type="component" value="Unplaced"/>
</dbReference>
<keyword evidence="1" id="KW-1185">Reference proteome</keyword>
<accession>A0A1I8B904</accession>
<proteinExistence type="predicted"/>
<protein>
    <submittedName>
        <fullName evidence="2">Orfan</fullName>
    </submittedName>
</protein>
<name>A0A1I8B904_MELHA</name>
<sequence>MNVYVLDDKGKRILNKKSVNKKENNAYMLKRCEPDDDHINECLKCWPCMKGNEFEIWKQLRKAEGYVVEAEPYYEPEWQSDYPHWSNYMARCFSNGDGASWYDGKGLGKDLQESFLKNGIDLYICNNILHDGVQEWKTDMNTYLTFKDWYPAIDPTTMNSFHINVKKFLIVSLYTKVEHQTH</sequence>
<evidence type="ECO:0000313" key="1">
    <source>
        <dbReference type="Proteomes" id="UP000095281"/>
    </source>
</evidence>
<organism evidence="1 2">
    <name type="scientific">Meloidogyne hapla</name>
    <name type="common">Root-knot nematode worm</name>
    <dbReference type="NCBI Taxonomy" id="6305"/>
    <lineage>
        <taxon>Eukaryota</taxon>
        <taxon>Metazoa</taxon>
        <taxon>Ecdysozoa</taxon>
        <taxon>Nematoda</taxon>
        <taxon>Chromadorea</taxon>
        <taxon>Rhabditida</taxon>
        <taxon>Tylenchina</taxon>
        <taxon>Tylenchomorpha</taxon>
        <taxon>Tylenchoidea</taxon>
        <taxon>Meloidogynidae</taxon>
        <taxon>Meloidogyninae</taxon>
        <taxon>Meloidogyne</taxon>
    </lineage>
</organism>